<feature type="domain" description="N-acetyltransferase" evidence="1">
    <location>
        <begin position="36"/>
        <end position="195"/>
    </location>
</feature>
<dbReference type="PROSITE" id="PS51186">
    <property type="entry name" value="GNAT"/>
    <property type="match status" value="1"/>
</dbReference>
<evidence type="ECO:0000313" key="2">
    <source>
        <dbReference type="EMBL" id="RKT85703.1"/>
    </source>
</evidence>
<sequence>MGTFLSPAPKTCCSVTGRRTTVRGVVEPDEIRTERLVLSRLEPTDADVFIAVHSAPEAYPHDGWSRRTADQARELFVNFRQNWAVDGIGYWTIRLAETAEVIGFGGVRHSLEEGEPVLNLAYRLWPSAWGRGYAPEMARAAVSWAQRHRPDRPVVIVTDVGNTPSIRVAEKLGFARVLERRRDDRPEVLFRLPAR</sequence>
<dbReference type="AlphaFoldDB" id="A0A1I4TIM8"/>
<evidence type="ECO:0000313" key="5">
    <source>
        <dbReference type="Proteomes" id="UP000270697"/>
    </source>
</evidence>
<proteinExistence type="predicted"/>
<dbReference type="GO" id="GO:0016747">
    <property type="term" value="F:acyltransferase activity, transferring groups other than amino-acyl groups"/>
    <property type="evidence" value="ECO:0007669"/>
    <property type="project" value="InterPro"/>
</dbReference>
<evidence type="ECO:0000313" key="3">
    <source>
        <dbReference type="EMBL" id="SFM76638.1"/>
    </source>
</evidence>
<gene>
    <name evidence="2" type="ORF">ATL45_4053</name>
    <name evidence="3" type="ORF">SAMN05421805_1011450</name>
</gene>
<dbReference type="Pfam" id="PF13302">
    <property type="entry name" value="Acetyltransf_3"/>
    <property type="match status" value="1"/>
</dbReference>
<dbReference type="OrthoDB" id="3533156at2"/>
<evidence type="ECO:0000259" key="1">
    <source>
        <dbReference type="PROSITE" id="PS51186"/>
    </source>
</evidence>
<dbReference type="PANTHER" id="PTHR43792:SF1">
    <property type="entry name" value="N-ACETYLTRANSFERASE DOMAIN-CONTAINING PROTEIN"/>
    <property type="match status" value="1"/>
</dbReference>
<reference evidence="2 5" key="2">
    <citation type="submission" date="2018-10" db="EMBL/GenBank/DDBJ databases">
        <title>Sequencing the genomes of 1000 actinobacteria strains.</title>
        <authorList>
            <person name="Klenk H.-P."/>
        </authorList>
    </citation>
    <scope>NUCLEOTIDE SEQUENCE [LARGE SCALE GENOMIC DNA]</scope>
    <source>
        <strain evidence="2 5">DSM 45119</strain>
    </source>
</reference>
<dbReference type="SUPFAM" id="SSF55729">
    <property type="entry name" value="Acyl-CoA N-acyltransferases (Nat)"/>
    <property type="match status" value="1"/>
</dbReference>
<evidence type="ECO:0000313" key="4">
    <source>
        <dbReference type="Proteomes" id="UP000199398"/>
    </source>
</evidence>
<dbReference type="InterPro" id="IPR051531">
    <property type="entry name" value="N-acetyltransferase"/>
</dbReference>
<keyword evidence="5" id="KW-1185">Reference proteome</keyword>
<dbReference type="InterPro" id="IPR000182">
    <property type="entry name" value="GNAT_dom"/>
</dbReference>
<dbReference type="PANTHER" id="PTHR43792">
    <property type="entry name" value="GNAT FAMILY, PUTATIVE (AFU_ORTHOLOGUE AFUA_3G00765)-RELATED-RELATED"/>
    <property type="match status" value="1"/>
</dbReference>
<keyword evidence="3" id="KW-0808">Transferase</keyword>
<dbReference type="Gene3D" id="3.40.630.30">
    <property type="match status" value="1"/>
</dbReference>
<protein>
    <submittedName>
        <fullName evidence="3">Protein N-acetyltransferase, RimJ/RimL family</fullName>
    </submittedName>
    <submittedName>
        <fullName evidence="2">RimJ/RimL family protein N-acetyltransferase</fullName>
    </submittedName>
</protein>
<dbReference type="EMBL" id="RBXX01000002">
    <property type="protein sequence ID" value="RKT85703.1"/>
    <property type="molecule type" value="Genomic_DNA"/>
</dbReference>
<dbReference type="STRING" id="455193.SAMN05421805_1011450"/>
<dbReference type="InterPro" id="IPR016181">
    <property type="entry name" value="Acyl_CoA_acyltransferase"/>
</dbReference>
<dbReference type="EMBL" id="FOUP01000001">
    <property type="protein sequence ID" value="SFM76638.1"/>
    <property type="molecule type" value="Genomic_DNA"/>
</dbReference>
<reference evidence="3 4" key="1">
    <citation type="submission" date="2016-10" db="EMBL/GenBank/DDBJ databases">
        <authorList>
            <person name="de Groot N.N."/>
        </authorList>
    </citation>
    <scope>NUCLEOTIDE SEQUENCE [LARGE SCALE GENOMIC DNA]</scope>
    <source>
        <strain evidence="3 4">CPCC 201259</strain>
    </source>
</reference>
<organism evidence="3 4">
    <name type="scientific">Saccharopolyspora antimicrobica</name>
    <dbReference type="NCBI Taxonomy" id="455193"/>
    <lineage>
        <taxon>Bacteria</taxon>
        <taxon>Bacillati</taxon>
        <taxon>Actinomycetota</taxon>
        <taxon>Actinomycetes</taxon>
        <taxon>Pseudonocardiales</taxon>
        <taxon>Pseudonocardiaceae</taxon>
        <taxon>Saccharopolyspora</taxon>
    </lineage>
</organism>
<dbReference type="Proteomes" id="UP000270697">
    <property type="component" value="Unassembled WGS sequence"/>
</dbReference>
<name>A0A1I4TIM8_9PSEU</name>
<dbReference type="Proteomes" id="UP000199398">
    <property type="component" value="Unassembled WGS sequence"/>
</dbReference>
<accession>A0A1I4TIM8</accession>